<keyword evidence="4" id="KW-1185">Reference proteome</keyword>
<feature type="region of interest" description="Disordered" evidence="1">
    <location>
        <begin position="86"/>
        <end position="108"/>
    </location>
</feature>
<dbReference type="HOGENOM" id="CLU_2198022_0_0_1"/>
<evidence type="ECO:0000313" key="4">
    <source>
        <dbReference type="Proteomes" id="UP000054217"/>
    </source>
</evidence>
<evidence type="ECO:0008006" key="5">
    <source>
        <dbReference type="Google" id="ProtNLM"/>
    </source>
</evidence>
<reference evidence="4" key="2">
    <citation type="submission" date="2015-01" db="EMBL/GenBank/DDBJ databases">
        <title>Evolutionary Origins and Diversification of the Mycorrhizal Mutualists.</title>
        <authorList>
            <consortium name="DOE Joint Genome Institute"/>
            <consortium name="Mycorrhizal Genomics Consortium"/>
            <person name="Kohler A."/>
            <person name="Kuo A."/>
            <person name="Nagy L.G."/>
            <person name="Floudas D."/>
            <person name="Copeland A."/>
            <person name="Barry K.W."/>
            <person name="Cichocki N."/>
            <person name="Veneault-Fourrey C."/>
            <person name="LaButti K."/>
            <person name="Lindquist E.A."/>
            <person name="Lipzen A."/>
            <person name="Lundell T."/>
            <person name="Morin E."/>
            <person name="Murat C."/>
            <person name="Riley R."/>
            <person name="Ohm R."/>
            <person name="Sun H."/>
            <person name="Tunlid A."/>
            <person name="Henrissat B."/>
            <person name="Grigoriev I.V."/>
            <person name="Hibbett D.S."/>
            <person name="Martin F."/>
        </authorList>
    </citation>
    <scope>NUCLEOTIDE SEQUENCE [LARGE SCALE GENOMIC DNA]</scope>
    <source>
        <strain evidence="4">Marx 270</strain>
    </source>
</reference>
<proteinExistence type="predicted"/>
<sequence>MAGLIALHWWSVGASGSARTAEMLMIENALDHRFSTSTMESCRISRVRLRHAHKREQRNYTCIDHPSVISYTLHNLGCLVNWDGGGEFRSRSGKKERSPQARHREEER</sequence>
<evidence type="ECO:0000313" key="3">
    <source>
        <dbReference type="EMBL" id="KIO06585.1"/>
    </source>
</evidence>
<dbReference type="AlphaFoldDB" id="A0A0C3P0H0"/>
<dbReference type="InParanoid" id="A0A0C3P0H0"/>
<feature type="chain" id="PRO_5002180367" description="Secreted protein" evidence="2">
    <location>
        <begin position="17"/>
        <end position="108"/>
    </location>
</feature>
<evidence type="ECO:0000256" key="2">
    <source>
        <dbReference type="SAM" id="SignalP"/>
    </source>
</evidence>
<evidence type="ECO:0000256" key="1">
    <source>
        <dbReference type="SAM" id="MobiDB-lite"/>
    </source>
</evidence>
<gene>
    <name evidence="3" type="ORF">M404DRAFT_435279</name>
</gene>
<dbReference type="Proteomes" id="UP000054217">
    <property type="component" value="Unassembled WGS sequence"/>
</dbReference>
<protein>
    <recommendedName>
        <fullName evidence="5">Secreted protein</fullName>
    </recommendedName>
</protein>
<organism evidence="3 4">
    <name type="scientific">Pisolithus tinctorius Marx 270</name>
    <dbReference type="NCBI Taxonomy" id="870435"/>
    <lineage>
        <taxon>Eukaryota</taxon>
        <taxon>Fungi</taxon>
        <taxon>Dikarya</taxon>
        <taxon>Basidiomycota</taxon>
        <taxon>Agaricomycotina</taxon>
        <taxon>Agaricomycetes</taxon>
        <taxon>Agaricomycetidae</taxon>
        <taxon>Boletales</taxon>
        <taxon>Sclerodermatineae</taxon>
        <taxon>Pisolithaceae</taxon>
        <taxon>Pisolithus</taxon>
    </lineage>
</organism>
<keyword evidence="2" id="KW-0732">Signal</keyword>
<reference evidence="3 4" key="1">
    <citation type="submission" date="2014-04" db="EMBL/GenBank/DDBJ databases">
        <authorList>
            <consortium name="DOE Joint Genome Institute"/>
            <person name="Kuo A."/>
            <person name="Kohler A."/>
            <person name="Costa M.D."/>
            <person name="Nagy L.G."/>
            <person name="Floudas D."/>
            <person name="Copeland A."/>
            <person name="Barry K.W."/>
            <person name="Cichocki N."/>
            <person name="Veneault-Fourrey C."/>
            <person name="LaButti K."/>
            <person name="Lindquist E.A."/>
            <person name="Lipzen A."/>
            <person name="Lundell T."/>
            <person name="Morin E."/>
            <person name="Murat C."/>
            <person name="Sun H."/>
            <person name="Tunlid A."/>
            <person name="Henrissat B."/>
            <person name="Grigoriev I.V."/>
            <person name="Hibbett D.S."/>
            <person name="Martin F."/>
            <person name="Nordberg H.P."/>
            <person name="Cantor M.N."/>
            <person name="Hua S.X."/>
        </authorList>
    </citation>
    <scope>NUCLEOTIDE SEQUENCE [LARGE SCALE GENOMIC DNA]</scope>
    <source>
        <strain evidence="3 4">Marx 270</strain>
    </source>
</reference>
<dbReference type="EMBL" id="KN831962">
    <property type="protein sequence ID" value="KIO06585.1"/>
    <property type="molecule type" value="Genomic_DNA"/>
</dbReference>
<feature type="signal peptide" evidence="2">
    <location>
        <begin position="1"/>
        <end position="16"/>
    </location>
</feature>
<accession>A0A0C3P0H0</accession>
<name>A0A0C3P0H0_PISTI</name>